<accession>A0ABD3CGD3</accession>
<name>A0ABD3CGD3_9LAMI</name>
<reference evidence="4" key="1">
    <citation type="journal article" date="2024" name="IScience">
        <title>Strigolactones Initiate the Formation of Haustorium-like Structures in Castilleja.</title>
        <authorList>
            <person name="Buerger M."/>
            <person name="Peterson D."/>
            <person name="Chory J."/>
        </authorList>
    </citation>
    <scope>NUCLEOTIDE SEQUENCE [LARGE SCALE GENOMIC DNA]</scope>
</reference>
<feature type="region of interest" description="Disordered" evidence="1">
    <location>
        <begin position="50"/>
        <end position="80"/>
    </location>
</feature>
<comment type="caution">
    <text evidence="3">The sequence shown here is derived from an EMBL/GenBank/DDBJ whole genome shotgun (WGS) entry which is preliminary data.</text>
</comment>
<dbReference type="EMBL" id="JAVIJP010000036">
    <property type="protein sequence ID" value="KAL3628632.1"/>
    <property type="molecule type" value="Genomic_DNA"/>
</dbReference>
<proteinExistence type="predicted"/>
<gene>
    <name evidence="3" type="ORF">CASFOL_027678</name>
</gene>
<keyword evidence="4" id="KW-1185">Reference proteome</keyword>
<feature type="chain" id="PRO_5044767046" description="F-box domain-containing protein" evidence="2">
    <location>
        <begin position="21"/>
        <end position="203"/>
    </location>
</feature>
<feature type="signal peptide" evidence="2">
    <location>
        <begin position="1"/>
        <end position="20"/>
    </location>
</feature>
<sequence>MLSISSIVVFVLAVLAAAAADTTPPPINPHLCPSGDRLLVIANADTVHDTPPVAAEDPTVSNPDLSPAPPVEDPASPAPFGNLPDNVMQEIVGRADSFLSVMRWGEVCRQTRNAVDAIVRARFTELSVVRGLSREIYKILVATGAKTVIDLPHKLKVRGDPKLEKHAAQVLDRFLALTGLSRAELTRSTLMYLYRSVLTRLDH</sequence>
<keyword evidence="2" id="KW-0732">Signal</keyword>
<evidence type="ECO:0000313" key="3">
    <source>
        <dbReference type="EMBL" id="KAL3628632.1"/>
    </source>
</evidence>
<dbReference type="Proteomes" id="UP001632038">
    <property type="component" value="Unassembled WGS sequence"/>
</dbReference>
<evidence type="ECO:0008006" key="5">
    <source>
        <dbReference type="Google" id="ProtNLM"/>
    </source>
</evidence>
<evidence type="ECO:0000313" key="4">
    <source>
        <dbReference type="Proteomes" id="UP001632038"/>
    </source>
</evidence>
<evidence type="ECO:0000256" key="1">
    <source>
        <dbReference type="SAM" id="MobiDB-lite"/>
    </source>
</evidence>
<organism evidence="3 4">
    <name type="scientific">Castilleja foliolosa</name>
    <dbReference type="NCBI Taxonomy" id="1961234"/>
    <lineage>
        <taxon>Eukaryota</taxon>
        <taxon>Viridiplantae</taxon>
        <taxon>Streptophyta</taxon>
        <taxon>Embryophyta</taxon>
        <taxon>Tracheophyta</taxon>
        <taxon>Spermatophyta</taxon>
        <taxon>Magnoliopsida</taxon>
        <taxon>eudicotyledons</taxon>
        <taxon>Gunneridae</taxon>
        <taxon>Pentapetalae</taxon>
        <taxon>asterids</taxon>
        <taxon>lamiids</taxon>
        <taxon>Lamiales</taxon>
        <taxon>Orobanchaceae</taxon>
        <taxon>Pedicularideae</taxon>
        <taxon>Castillejinae</taxon>
        <taxon>Castilleja</taxon>
    </lineage>
</organism>
<dbReference type="AlphaFoldDB" id="A0ABD3CGD3"/>
<protein>
    <recommendedName>
        <fullName evidence="5">F-box domain-containing protein</fullName>
    </recommendedName>
</protein>
<evidence type="ECO:0000256" key="2">
    <source>
        <dbReference type="SAM" id="SignalP"/>
    </source>
</evidence>